<proteinExistence type="predicted"/>
<organism evidence="1">
    <name type="scientific">marine metagenome</name>
    <dbReference type="NCBI Taxonomy" id="408172"/>
    <lineage>
        <taxon>unclassified sequences</taxon>
        <taxon>metagenomes</taxon>
        <taxon>ecological metagenomes</taxon>
    </lineage>
</organism>
<reference evidence="1" key="1">
    <citation type="submission" date="2018-05" db="EMBL/GenBank/DDBJ databases">
        <authorList>
            <person name="Lanie J.A."/>
            <person name="Ng W.-L."/>
            <person name="Kazmierczak K.M."/>
            <person name="Andrzejewski T.M."/>
            <person name="Davidsen T.M."/>
            <person name="Wayne K.J."/>
            <person name="Tettelin H."/>
            <person name="Glass J.I."/>
            <person name="Rusch D."/>
            <person name="Podicherti R."/>
            <person name="Tsui H.-C.T."/>
            <person name="Winkler M.E."/>
        </authorList>
    </citation>
    <scope>NUCLEOTIDE SEQUENCE</scope>
</reference>
<accession>A0A382RVE7</accession>
<evidence type="ECO:0000313" key="1">
    <source>
        <dbReference type="EMBL" id="SVD00908.1"/>
    </source>
</evidence>
<dbReference type="AlphaFoldDB" id="A0A382RVE7"/>
<gene>
    <name evidence="1" type="ORF">METZ01_LOCUS353762</name>
</gene>
<dbReference type="EMBL" id="UINC01124035">
    <property type="protein sequence ID" value="SVD00908.1"/>
    <property type="molecule type" value="Genomic_DNA"/>
</dbReference>
<name>A0A382RVE7_9ZZZZ</name>
<protein>
    <submittedName>
        <fullName evidence="1">Uncharacterized protein</fullName>
    </submittedName>
</protein>
<feature type="non-terminal residue" evidence="1">
    <location>
        <position position="71"/>
    </location>
</feature>
<sequence length="71" mass="8221">MHRFRIRQEGCVRRAEEIVIPHHQSLSTWTIFLVDIHGCIVSVTAGTLPFLVGTIQTSTTRRKHRIRFHTA</sequence>